<name>A0A8J2TV91_9MICO</name>
<protein>
    <submittedName>
        <fullName evidence="5">LacI family transcriptional regulator</fullName>
    </submittedName>
</protein>
<dbReference type="Proteomes" id="UP000616114">
    <property type="component" value="Unassembled WGS sequence"/>
</dbReference>
<feature type="domain" description="HTH lacI-type" evidence="4">
    <location>
        <begin position="1"/>
        <end position="53"/>
    </location>
</feature>
<evidence type="ECO:0000256" key="3">
    <source>
        <dbReference type="ARBA" id="ARBA00023163"/>
    </source>
</evidence>
<dbReference type="PANTHER" id="PTHR30146">
    <property type="entry name" value="LACI-RELATED TRANSCRIPTIONAL REPRESSOR"/>
    <property type="match status" value="1"/>
</dbReference>
<dbReference type="Pfam" id="PF00356">
    <property type="entry name" value="LacI"/>
    <property type="match status" value="1"/>
</dbReference>
<proteinExistence type="predicted"/>
<dbReference type="InterPro" id="IPR046335">
    <property type="entry name" value="LacI/GalR-like_sensor"/>
</dbReference>
<comment type="caution">
    <text evidence="5">The sequence shown here is derived from an EMBL/GenBank/DDBJ whole genome shotgun (WGS) entry which is preliminary data.</text>
</comment>
<organism evidence="5 6">
    <name type="scientific">Sediminivirga luteola</name>
    <dbReference type="NCBI Taxonomy" id="1774748"/>
    <lineage>
        <taxon>Bacteria</taxon>
        <taxon>Bacillati</taxon>
        <taxon>Actinomycetota</taxon>
        <taxon>Actinomycetes</taxon>
        <taxon>Micrococcales</taxon>
        <taxon>Brevibacteriaceae</taxon>
        <taxon>Sediminivirga</taxon>
    </lineage>
</organism>
<dbReference type="SMART" id="SM00354">
    <property type="entry name" value="HTH_LACI"/>
    <property type="match status" value="1"/>
</dbReference>
<dbReference type="SUPFAM" id="SSF53822">
    <property type="entry name" value="Periplasmic binding protein-like I"/>
    <property type="match status" value="1"/>
</dbReference>
<dbReference type="SUPFAM" id="SSF47413">
    <property type="entry name" value="lambda repressor-like DNA-binding domains"/>
    <property type="match status" value="1"/>
</dbReference>
<keyword evidence="1" id="KW-0805">Transcription regulation</keyword>
<accession>A0A8J2TV91</accession>
<dbReference type="CDD" id="cd01392">
    <property type="entry name" value="HTH_LacI"/>
    <property type="match status" value="1"/>
</dbReference>
<evidence type="ECO:0000313" key="6">
    <source>
        <dbReference type="Proteomes" id="UP000616114"/>
    </source>
</evidence>
<keyword evidence="2" id="KW-0238">DNA-binding</keyword>
<dbReference type="InterPro" id="IPR000843">
    <property type="entry name" value="HTH_LacI"/>
</dbReference>
<dbReference type="EMBL" id="BMFY01000001">
    <property type="protein sequence ID" value="GGA03281.1"/>
    <property type="molecule type" value="Genomic_DNA"/>
</dbReference>
<gene>
    <name evidence="5" type="ORF">GCM10011333_02470</name>
</gene>
<dbReference type="Pfam" id="PF13377">
    <property type="entry name" value="Peripla_BP_3"/>
    <property type="match status" value="1"/>
</dbReference>
<dbReference type="GO" id="GO:0003700">
    <property type="term" value="F:DNA-binding transcription factor activity"/>
    <property type="evidence" value="ECO:0007669"/>
    <property type="project" value="TreeGrafter"/>
</dbReference>
<evidence type="ECO:0000256" key="2">
    <source>
        <dbReference type="ARBA" id="ARBA00023125"/>
    </source>
</evidence>
<evidence type="ECO:0000259" key="4">
    <source>
        <dbReference type="PROSITE" id="PS50932"/>
    </source>
</evidence>
<evidence type="ECO:0000313" key="5">
    <source>
        <dbReference type="EMBL" id="GGA03281.1"/>
    </source>
</evidence>
<dbReference type="PANTHER" id="PTHR30146:SF109">
    <property type="entry name" value="HTH-TYPE TRANSCRIPTIONAL REGULATOR GALS"/>
    <property type="match status" value="1"/>
</dbReference>
<dbReference type="InterPro" id="IPR028082">
    <property type="entry name" value="Peripla_BP_I"/>
</dbReference>
<evidence type="ECO:0000256" key="1">
    <source>
        <dbReference type="ARBA" id="ARBA00023015"/>
    </source>
</evidence>
<reference evidence="5" key="1">
    <citation type="journal article" date="2014" name="Int. J. Syst. Evol. Microbiol.">
        <title>Complete genome sequence of Corynebacterium casei LMG S-19264T (=DSM 44701T), isolated from a smear-ripened cheese.</title>
        <authorList>
            <consortium name="US DOE Joint Genome Institute (JGI-PGF)"/>
            <person name="Walter F."/>
            <person name="Albersmeier A."/>
            <person name="Kalinowski J."/>
            <person name="Ruckert C."/>
        </authorList>
    </citation>
    <scope>NUCLEOTIDE SEQUENCE</scope>
    <source>
        <strain evidence="5">CGMCC 1.12785</strain>
    </source>
</reference>
<reference evidence="5" key="2">
    <citation type="submission" date="2020-09" db="EMBL/GenBank/DDBJ databases">
        <authorList>
            <person name="Sun Q."/>
            <person name="Zhou Y."/>
        </authorList>
    </citation>
    <scope>NUCLEOTIDE SEQUENCE</scope>
    <source>
        <strain evidence="5">CGMCC 1.12785</strain>
    </source>
</reference>
<dbReference type="AlphaFoldDB" id="A0A8J2TV91"/>
<dbReference type="GO" id="GO:0000976">
    <property type="term" value="F:transcription cis-regulatory region binding"/>
    <property type="evidence" value="ECO:0007669"/>
    <property type="project" value="TreeGrafter"/>
</dbReference>
<dbReference type="InterPro" id="IPR010982">
    <property type="entry name" value="Lambda_DNA-bd_dom_sf"/>
</dbReference>
<sequence length="337" mass="35830">MEDVAREAGVSPATVSRVFARRGNVAGPTADRVREAADRLGYRRSTLLDPLSARLIGVCAPYDPEEWQRAVCQRVADWVEARGMLVTTPALFGDGTAVATAVRAGAAAMVAPIFTPLTVSEGLLTGIDRVPVLRLAKSADERIVEAPGGPGAMHDVVAAGIDIAAGLRAAFDHLTGLGHRRIGLICNDRGYLAESLEVEFAAHHPARAVRGDFGAWTARVPKTVSGGAAAARRLLDATCTAVIVQSARQLHGVYQALRENRMMVPRDLSVIALGDSATLPFLQPAVTALRFREQEIADALLLGLQSVLEEGEQARRLTVPPSFVPALVSRDSTARVR</sequence>
<keyword evidence="3" id="KW-0804">Transcription</keyword>
<dbReference type="PROSITE" id="PS50932">
    <property type="entry name" value="HTH_LACI_2"/>
    <property type="match status" value="1"/>
</dbReference>
<dbReference type="Gene3D" id="1.10.260.40">
    <property type="entry name" value="lambda repressor-like DNA-binding domains"/>
    <property type="match status" value="1"/>
</dbReference>
<dbReference type="Gene3D" id="3.40.50.2300">
    <property type="match status" value="2"/>
</dbReference>
<keyword evidence="6" id="KW-1185">Reference proteome</keyword>